<reference evidence="2" key="1">
    <citation type="submission" date="2016-11" db="UniProtKB">
        <authorList>
            <consortium name="WormBaseParasite"/>
        </authorList>
    </citation>
    <scope>IDENTIFICATION</scope>
    <source>
        <strain evidence="2">KR3021</strain>
    </source>
</reference>
<evidence type="ECO:0000313" key="2">
    <source>
        <dbReference type="WBParaSite" id="RSKR_0000809800.1"/>
    </source>
</evidence>
<organism evidence="1 2">
    <name type="scientific">Rhabditophanes sp. KR3021</name>
    <dbReference type="NCBI Taxonomy" id="114890"/>
    <lineage>
        <taxon>Eukaryota</taxon>
        <taxon>Metazoa</taxon>
        <taxon>Ecdysozoa</taxon>
        <taxon>Nematoda</taxon>
        <taxon>Chromadorea</taxon>
        <taxon>Rhabditida</taxon>
        <taxon>Tylenchina</taxon>
        <taxon>Panagrolaimomorpha</taxon>
        <taxon>Strongyloidoidea</taxon>
        <taxon>Alloionematidae</taxon>
        <taxon>Rhabditophanes</taxon>
    </lineage>
</organism>
<evidence type="ECO:0000313" key="1">
    <source>
        <dbReference type="Proteomes" id="UP000095286"/>
    </source>
</evidence>
<dbReference type="WBParaSite" id="RSKR_0000809800.1">
    <property type="protein sequence ID" value="RSKR_0000809800.1"/>
    <property type="gene ID" value="RSKR_0000809800"/>
</dbReference>
<name>A0AC35U689_9BILA</name>
<accession>A0AC35U689</accession>
<proteinExistence type="predicted"/>
<sequence>MSVREKSDKSKKRPPTIYGPKATYIKLISYDSQHFYLRRDIAEQSQTIKTMVSSALKCKETDPMEIRFLEIDAKTLHCICRYLMYKYSYNTSNLVTAQFDVPDDLAVQLVMAANFLEI</sequence>
<dbReference type="Proteomes" id="UP000095286">
    <property type="component" value="Unplaced"/>
</dbReference>
<protein>
    <submittedName>
        <fullName evidence="2">Elongin-C</fullName>
    </submittedName>
</protein>